<dbReference type="AlphaFoldDB" id="A0AAT9GNW4"/>
<dbReference type="InterPro" id="IPR037185">
    <property type="entry name" value="EmrE-like"/>
</dbReference>
<sequence>MDNNIGFALRQYLPILGVVLVWSSAYPLIKIALMYMSPIILAIIRLTIGGLILLIYGKGLIYGIKEFIGALLNVAIFMIFLNLGVLLSTNPALSATLIYTQPVFVAIFNYFLFKERIGKLRFLGIIIAISGAIYASGNISINIGALISLLGGFLWAIGTVYYRKYLLDKDVIKLNSFFALVSVPVLLPLVPYQNYFRFSLLGIFTAIIIGLTAQAMGFILWFTSVKTLGAFKSSSLSLLVPALSYFFSYLILGDIPTITEILGSSLVLIGVILTNLASIKH</sequence>
<evidence type="ECO:0000256" key="5">
    <source>
        <dbReference type="ARBA" id="ARBA00023136"/>
    </source>
</evidence>
<accession>A0AAT9GNW4</accession>
<feature type="transmembrane region" description="Helical" evidence="6">
    <location>
        <begin position="12"/>
        <end position="29"/>
    </location>
</feature>
<evidence type="ECO:0000256" key="2">
    <source>
        <dbReference type="ARBA" id="ARBA00022475"/>
    </source>
</evidence>
<dbReference type="KEGG" id="sjv:SJAV_05270"/>
<dbReference type="InterPro" id="IPR000620">
    <property type="entry name" value="EamA_dom"/>
</dbReference>
<dbReference type="PANTHER" id="PTHR32322:SF18">
    <property type="entry name" value="S-ADENOSYLMETHIONINE_S-ADENOSYLHOMOCYSTEINE TRANSPORTER"/>
    <property type="match status" value="1"/>
</dbReference>
<feature type="transmembrane region" description="Helical" evidence="6">
    <location>
        <begin position="234"/>
        <end position="252"/>
    </location>
</feature>
<dbReference type="GO" id="GO:0005886">
    <property type="term" value="C:plasma membrane"/>
    <property type="evidence" value="ECO:0007669"/>
    <property type="project" value="UniProtKB-SubCell"/>
</dbReference>
<protein>
    <submittedName>
        <fullName evidence="8">DMT family transporter</fullName>
    </submittedName>
</protein>
<dbReference type="InterPro" id="IPR050638">
    <property type="entry name" value="AA-Vitamin_Transporters"/>
</dbReference>
<feature type="transmembrane region" description="Helical" evidence="6">
    <location>
        <begin position="93"/>
        <end position="113"/>
    </location>
</feature>
<evidence type="ECO:0000313" key="8">
    <source>
        <dbReference type="EMBL" id="BFH72583.1"/>
    </source>
</evidence>
<feature type="domain" description="EamA" evidence="7">
    <location>
        <begin position="143"/>
        <end position="275"/>
    </location>
</feature>
<feature type="transmembrane region" description="Helical" evidence="6">
    <location>
        <begin position="35"/>
        <end position="55"/>
    </location>
</feature>
<dbReference type="Pfam" id="PF00892">
    <property type="entry name" value="EamA"/>
    <property type="match status" value="2"/>
</dbReference>
<evidence type="ECO:0000256" key="4">
    <source>
        <dbReference type="ARBA" id="ARBA00022989"/>
    </source>
</evidence>
<keyword evidence="5 6" id="KW-0472">Membrane</keyword>
<gene>
    <name evidence="8" type="ORF">SJAV_05270</name>
</gene>
<feature type="transmembrane region" description="Helical" evidence="6">
    <location>
        <begin position="143"/>
        <end position="162"/>
    </location>
</feature>
<feature type="transmembrane region" description="Helical" evidence="6">
    <location>
        <begin position="120"/>
        <end position="137"/>
    </location>
</feature>
<feature type="transmembrane region" description="Helical" evidence="6">
    <location>
        <begin position="198"/>
        <end position="222"/>
    </location>
</feature>
<dbReference type="SUPFAM" id="SSF103481">
    <property type="entry name" value="Multidrug resistance efflux transporter EmrE"/>
    <property type="match status" value="2"/>
</dbReference>
<organism evidence="8">
    <name type="scientific">Sulfurisphaera javensis</name>
    <dbReference type="NCBI Taxonomy" id="2049879"/>
    <lineage>
        <taxon>Archaea</taxon>
        <taxon>Thermoproteota</taxon>
        <taxon>Thermoprotei</taxon>
        <taxon>Sulfolobales</taxon>
        <taxon>Sulfolobaceae</taxon>
        <taxon>Sulfurisphaera</taxon>
    </lineage>
</organism>
<keyword evidence="3 6" id="KW-0812">Transmembrane</keyword>
<feature type="domain" description="EamA" evidence="7">
    <location>
        <begin position="13"/>
        <end position="134"/>
    </location>
</feature>
<evidence type="ECO:0000256" key="6">
    <source>
        <dbReference type="SAM" id="Phobius"/>
    </source>
</evidence>
<proteinExistence type="predicted"/>
<comment type="subcellular location">
    <subcellularLocation>
        <location evidence="1">Cell membrane</location>
        <topology evidence="1">Multi-pass membrane protein</topology>
    </subcellularLocation>
</comment>
<name>A0AAT9GNW4_9CREN</name>
<dbReference type="EMBL" id="AP031322">
    <property type="protein sequence ID" value="BFH72583.1"/>
    <property type="molecule type" value="Genomic_DNA"/>
</dbReference>
<keyword evidence="2" id="KW-1003">Cell membrane</keyword>
<evidence type="ECO:0000259" key="7">
    <source>
        <dbReference type="Pfam" id="PF00892"/>
    </source>
</evidence>
<feature type="transmembrane region" description="Helical" evidence="6">
    <location>
        <begin position="174"/>
        <end position="192"/>
    </location>
</feature>
<keyword evidence="4 6" id="KW-1133">Transmembrane helix</keyword>
<feature type="transmembrane region" description="Helical" evidence="6">
    <location>
        <begin position="67"/>
        <end position="87"/>
    </location>
</feature>
<evidence type="ECO:0000256" key="3">
    <source>
        <dbReference type="ARBA" id="ARBA00022692"/>
    </source>
</evidence>
<dbReference type="PANTHER" id="PTHR32322">
    <property type="entry name" value="INNER MEMBRANE TRANSPORTER"/>
    <property type="match status" value="1"/>
</dbReference>
<feature type="transmembrane region" description="Helical" evidence="6">
    <location>
        <begin position="258"/>
        <end position="277"/>
    </location>
</feature>
<reference evidence="8" key="1">
    <citation type="submission" date="2024-03" db="EMBL/GenBank/DDBJ databases">
        <title>Complete genome sequence of Sulfurisphaera javensis strain KD-1.</title>
        <authorList>
            <person name="Sakai H."/>
            <person name="Nur N."/>
            <person name="Suwanto A."/>
            <person name="Kurosawa N."/>
        </authorList>
    </citation>
    <scope>NUCLEOTIDE SEQUENCE</scope>
    <source>
        <strain evidence="8">KD-1</strain>
    </source>
</reference>
<evidence type="ECO:0000256" key="1">
    <source>
        <dbReference type="ARBA" id="ARBA00004651"/>
    </source>
</evidence>